<protein>
    <recommendedName>
        <fullName evidence="3">DUF3782 domain-containing protein</fullName>
    </recommendedName>
</protein>
<dbReference type="EMBL" id="CP017675">
    <property type="protein sequence ID" value="APB34887.1"/>
    <property type="molecule type" value="Genomic_DNA"/>
</dbReference>
<gene>
    <name evidence="1" type="ORF">GlitD10_2549</name>
</gene>
<sequence length="224" mass="25804">MEQSEVISIIQQELPRLIAQDASVRDFVLRTVSEFYINRTEADSKFDRILAELERDRQEQAHKWDEQTRKWDEQTRKWDEALAEIRRLDRQFQSTIGALGSRWGIASETSFRNALAGILTESFSVEVLNLTVYDHEGEVFGRPDQVELDLIIKNGLTIACEIKSSIDKAGMYIFDRKVNFYMRHAQRTINRKIVVSPMVDSRALPVAESLGIEIYSYADAVEGL</sequence>
<proteinExistence type="predicted"/>
<dbReference type="KEGG" id="glt:GlitD10_2549"/>
<dbReference type="PANTHER" id="PTHR34314">
    <property type="entry name" value="CRENARCHAEAL PROTEIN, PUTATIVE-RELATED"/>
    <property type="match status" value="1"/>
</dbReference>
<organism evidence="1 2">
    <name type="scientific">Gloeomargarita lithophora Alchichica-D10</name>
    <dbReference type="NCBI Taxonomy" id="1188229"/>
    <lineage>
        <taxon>Bacteria</taxon>
        <taxon>Bacillati</taxon>
        <taxon>Cyanobacteriota</taxon>
        <taxon>Cyanophyceae</taxon>
        <taxon>Gloeomargaritales</taxon>
        <taxon>Gloeomargaritaceae</taxon>
        <taxon>Gloeomargarita</taxon>
    </lineage>
</organism>
<evidence type="ECO:0008006" key="3">
    <source>
        <dbReference type="Google" id="ProtNLM"/>
    </source>
</evidence>
<dbReference type="InterPro" id="IPR024271">
    <property type="entry name" value="DUF3782"/>
</dbReference>
<dbReference type="OrthoDB" id="572106at2"/>
<dbReference type="InterPro" id="IPR011335">
    <property type="entry name" value="Restrct_endonuc-II-like"/>
</dbReference>
<dbReference type="Pfam" id="PF07788">
    <property type="entry name" value="PDDEXK_10"/>
    <property type="match status" value="1"/>
</dbReference>
<dbReference type="InterPro" id="IPR012431">
    <property type="entry name" value="PDDEXK_10"/>
</dbReference>
<dbReference type="SUPFAM" id="SSF52980">
    <property type="entry name" value="Restriction endonuclease-like"/>
    <property type="match status" value="1"/>
</dbReference>
<evidence type="ECO:0000313" key="2">
    <source>
        <dbReference type="Proteomes" id="UP000180235"/>
    </source>
</evidence>
<dbReference type="Proteomes" id="UP000180235">
    <property type="component" value="Chromosome"/>
</dbReference>
<name>A0A1J0AG42_9CYAN</name>
<keyword evidence="2" id="KW-1185">Reference proteome</keyword>
<evidence type="ECO:0000313" key="1">
    <source>
        <dbReference type="EMBL" id="APB34887.1"/>
    </source>
</evidence>
<dbReference type="PANTHER" id="PTHR34314:SF6">
    <property type="entry name" value="DUF3782 DOMAIN-CONTAINING PROTEIN"/>
    <property type="match status" value="1"/>
</dbReference>
<dbReference type="AlphaFoldDB" id="A0A1J0AG42"/>
<dbReference type="RefSeq" id="WP_071455261.1">
    <property type="nucleotide sequence ID" value="NZ_CP017675.1"/>
</dbReference>
<dbReference type="Pfam" id="PF12644">
    <property type="entry name" value="DUF3782"/>
    <property type="match status" value="1"/>
</dbReference>
<reference evidence="1 2" key="1">
    <citation type="submission" date="2016-10" db="EMBL/GenBank/DDBJ databases">
        <title>Description of Gloeomargarita lithophora gen. nov., sp. nov., a thylakoid-bearing basal-branching cyanobacterium with intracellular carbonates, and proposal for Gloeomargaritales ord. nov.</title>
        <authorList>
            <person name="Moreira D."/>
            <person name="Tavera R."/>
            <person name="Benzerara K."/>
            <person name="Skouri-Panet F."/>
            <person name="Couradeau E."/>
            <person name="Gerard E."/>
            <person name="Loussert C."/>
            <person name="Novelo E."/>
            <person name="Zivanovic Y."/>
            <person name="Lopez-Garcia P."/>
        </authorList>
    </citation>
    <scope>NUCLEOTIDE SEQUENCE [LARGE SCALE GENOMIC DNA]</scope>
    <source>
        <strain evidence="1 2">D10</strain>
    </source>
</reference>
<accession>A0A1J0AG42</accession>